<dbReference type="EMBL" id="LN483070">
    <property type="protein sequence ID" value="CEA07070.1"/>
    <property type="molecule type" value="Genomic_DNA"/>
</dbReference>
<dbReference type="AlphaFoldDB" id="A0A078ML97"/>
<reference evidence="1" key="1">
    <citation type="submission" date="2014-07" db="EMBL/GenBank/DDBJ databases">
        <authorList>
            <person name="Urmite Genomes Urmite Genomes"/>
        </authorList>
    </citation>
    <scope>NUCLEOTIDE SEQUENCE</scope>
    <source>
        <strain evidence="1">11W110_air</strain>
    </source>
</reference>
<organism evidence="1">
    <name type="scientific">Arthrobacter saudimassiliensis</name>
    <dbReference type="NCBI Taxonomy" id="1461584"/>
    <lineage>
        <taxon>Bacteria</taxon>
        <taxon>Bacillati</taxon>
        <taxon>Actinomycetota</taxon>
        <taxon>Actinomycetes</taxon>
        <taxon>Micrococcales</taxon>
        <taxon>Micrococcaceae</taxon>
        <taxon>Arthrobacter</taxon>
    </lineage>
</organism>
<protein>
    <recommendedName>
        <fullName evidence="2">EcsC protein family protein</fullName>
    </recommendedName>
</protein>
<accession>A0A078ML97</accession>
<evidence type="ECO:0000313" key="1">
    <source>
        <dbReference type="EMBL" id="CEA07070.1"/>
    </source>
</evidence>
<name>A0A078ML97_9MICC</name>
<dbReference type="PATRIC" id="fig|1461584.3.peg.370"/>
<gene>
    <name evidence="1" type="ORF">BN1051_00382</name>
</gene>
<evidence type="ECO:0008006" key="2">
    <source>
        <dbReference type="Google" id="ProtNLM"/>
    </source>
</evidence>
<proteinExistence type="predicted"/>
<sequence>MARNSHRAFRLAGRSVFEKDGSPKPAVVRGIEKAVEVQRPLVLANIRRLQRKHPEASAAELVGILEKHYLAAVTGTGAAVGATAVVPAVGTVAALGLSAAATVGFLEATALFAQSVAEIHGIRLADPERARTMVMAIMLGEEGTSLMQQLASGRGGSPWAGTIGGMPSGVMGNIGATIRRRFMRKVVARQGTAMLGRALPLGVGAVVGGAGNLAMGRAVIASTRRAFGPAPETLDGELAADLRALPDGPAA</sequence>